<feature type="transmembrane region" description="Helical" evidence="1">
    <location>
        <begin position="28"/>
        <end position="45"/>
    </location>
</feature>
<keyword evidence="1" id="KW-0812">Transmembrane</keyword>
<dbReference type="RefSeq" id="WP_377239761.1">
    <property type="nucleotide sequence ID" value="NZ_JBHLXP010000001.1"/>
</dbReference>
<evidence type="ECO:0000313" key="2">
    <source>
        <dbReference type="EMBL" id="MFC0046976.1"/>
    </source>
</evidence>
<reference evidence="2 3" key="1">
    <citation type="submission" date="2024-09" db="EMBL/GenBank/DDBJ databases">
        <authorList>
            <person name="Sun Q."/>
            <person name="Mori K."/>
        </authorList>
    </citation>
    <scope>NUCLEOTIDE SEQUENCE [LARGE SCALE GENOMIC DNA]</scope>
    <source>
        <strain evidence="2 3">KCTC 23315</strain>
    </source>
</reference>
<dbReference type="NCBIfam" id="NF033488">
    <property type="entry name" value="lmo0937_fam_TM"/>
    <property type="match status" value="1"/>
</dbReference>
<sequence length="47" mass="5079">MLRTVALVLLVLWLLGLLAPIGIGSLIHALLVFALILLLVDVFQARS</sequence>
<name>A0ABV6B7X8_9GAMM</name>
<dbReference type="InterPro" id="IPR043727">
    <property type="entry name" value="Lmo0937-like"/>
</dbReference>
<protein>
    <submittedName>
        <fullName evidence="2">Lmo0937 family membrane protein</fullName>
    </submittedName>
</protein>
<organism evidence="2 3">
    <name type="scientific">Rheinheimera tilapiae</name>
    <dbReference type="NCBI Taxonomy" id="875043"/>
    <lineage>
        <taxon>Bacteria</taxon>
        <taxon>Pseudomonadati</taxon>
        <taxon>Pseudomonadota</taxon>
        <taxon>Gammaproteobacteria</taxon>
        <taxon>Chromatiales</taxon>
        <taxon>Chromatiaceae</taxon>
        <taxon>Rheinheimera</taxon>
    </lineage>
</organism>
<keyword evidence="1" id="KW-0472">Membrane</keyword>
<gene>
    <name evidence="2" type="ORF">ACFFJP_01570</name>
</gene>
<evidence type="ECO:0000313" key="3">
    <source>
        <dbReference type="Proteomes" id="UP001589813"/>
    </source>
</evidence>
<accession>A0ABV6B7X8</accession>
<dbReference type="EMBL" id="JBHLXP010000001">
    <property type="protein sequence ID" value="MFC0046976.1"/>
    <property type="molecule type" value="Genomic_DNA"/>
</dbReference>
<keyword evidence="3" id="KW-1185">Reference proteome</keyword>
<keyword evidence="1" id="KW-1133">Transmembrane helix</keyword>
<dbReference type="Proteomes" id="UP001589813">
    <property type="component" value="Unassembled WGS sequence"/>
</dbReference>
<comment type="caution">
    <text evidence="2">The sequence shown here is derived from an EMBL/GenBank/DDBJ whole genome shotgun (WGS) entry which is preliminary data.</text>
</comment>
<proteinExistence type="predicted"/>
<dbReference type="Pfam" id="PF18919">
    <property type="entry name" value="DUF5670"/>
    <property type="match status" value="1"/>
</dbReference>
<evidence type="ECO:0000256" key="1">
    <source>
        <dbReference type="SAM" id="Phobius"/>
    </source>
</evidence>